<proteinExistence type="predicted"/>
<evidence type="ECO:0000313" key="5">
    <source>
        <dbReference type="Proteomes" id="UP000826271"/>
    </source>
</evidence>
<dbReference type="InterPro" id="IPR000719">
    <property type="entry name" value="Prot_kinase_dom"/>
</dbReference>
<dbReference type="EMBL" id="WHWC01000009">
    <property type="protein sequence ID" value="KAG8376304.1"/>
    <property type="molecule type" value="Genomic_DNA"/>
</dbReference>
<dbReference type="InterPro" id="IPR001245">
    <property type="entry name" value="Ser-Thr/Tyr_kinase_cat_dom"/>
</dbReference>
<comment type="subcellular location">
    <subcellularLocation>
        <location evidence="1">Cell membrane</location>
    </subcellularLocation>
</comment>
<evidence type="ECO:0000259" key="3">
    <source>
        <dbReference type="PROSITE" id="PS50011"/>
    </source>
</evidence>
<reference evidence="4" key="1">
    <citation type="submission" date="2019-10" db="EMBL/GenBank/DDBJ databases">
        <authorList>
            <person name="Zhang R."/>
            <person name="Pan Y."/>
            <person name="Wang J."/>
            <person name="Ma R."/>
            <person name="Yu S."/>
        </authorList>
    </citation>
    <scope>NUCLEOTIDE SEQUENCE</scope>
    <source>
        <strain evidence="4">LA-IB0</strain>
        <tissue evidence="4">Leaf</tissue>
    </source>
</reference>
<dbReference type="GO" id="GO:0005524">
    <property type="term" value="F:ATP binding"/>
    <property type="evidence" value="ECO:0007669"/>
    <property type="project" value="InterPro"/>
</dbReference>
<keyword evidence="2" id="KW-1003">Cell membrane</keyword>
<accession>A0AAV6X033</accession>
<evidence type="ECO:0000313" key="4">
    <source>
        <dbReference type="EMBL" id="KAG8376304.1"/>
    </source>
</evidence>
<dbReference type="AlphaFoldDB" id="A0AAV6X033"/>
<dbReference type="PROSITE" id="PS50011">
    <property type="entry name" value="PROTEIN_KINASE_DOM"/>
    <property type="match status" value="1"/>
</dbReference>
<keyword evidence="5" id="KW-1185">Reference proteome</keyword>
<gene>
    <name evidence="4" type="ORF">BUALT_Bualt09G0049400</name>
</gene>
<dbReference type="Gene3D" id="1.10.510.10">
    <property type="entry name" value="Transferase(Phosphotransferase) domain 1"/>
    <property type="match status" value="1"/>
</dbReference>
<evidence type="ECO:0000256" key="1">
    <source>
        <dbReference type="ARBA" id="ARBA00004236"/>
    </source>
</evidence>
<organism evidence="4 5">
    <name type="scientific">Buddleja alternifolia</name>
    <dbReference type="NCBI Taxonomy" id="168488"/>
    <lineage>
        <taxon>Eukaryota</taxon>
        <taxon>Viridiplantae</taxon>
        <taxon>Streptophyta</taxon>
        <taxon>Embryophyta</taxon>
        <taxon>Tracheophyta</taxon>
        <taxon>Spermatophyta</taxon>
        <taxon>Magnoliopsida</taxon>
        <taxon>eudicotyledons</taxon>
        <taxon>Gunneridae</taxon>
        <taxon>Pentapetalae</taxon>
        <taxon>asterids</taxon>
        <taxon>lamiids</taxon>
        <taxon>Lamiales</taxon>
        <taxon>Scrophulariaceae</taxon>
        <taxon>Buddlejeae</taxon>
        <taxon>Buddleja</taxon>
    </lineage>
</organism>
<name>A0AAV6X033_9LAMI</name>
<dbReference type="GO" id="GO:0005886">
    <property type="term" value="C:plasma membrane"/>
    <property type="evidence" value="ECO:0007669"/>
    <property type="project" value="UniProtKB-SubCell"/>
</dbReference>
<keyword evidence="2" id="KW-0472">Membrane</keyword>
<dbReference type="InterPro" id="IPR050823">
    <property type="entry name" value="Plant_Ser_Thr_Prot_Kinase"/>
</dbReference>
<dbReference type="Proteomes" id="UP000826271">
    <property type="component" value="Unassembled WGS sequence"/>
</dbReference>
<dbReference type="Pfam" id="PF07714">
    <property type="entry name" value="PK_Tyr_Ser-Thr"/>
    <property type="match status" value="1"/>
</dbReference>
<dbReference type="InterPro" id="IPR011009">
    <property type="entry name" value="Kinase-like_dom_sf"/>
</dbReference>
<dbReference type="GO" id="GO:0004672">
    <property type="term" value="F:protein kinase activity"/>
    <property type="evidence" value="ECO:0007669"/>
    <property type="project" value="InterPro"/>
</dbReference>
<sequence>MMILEHHGTMLSPYLPKLMGFCREDTTQRLGVVYDLESVDVLENLFDEEIFRWHRRIKAALGLAKILEHFHGNQPRYLIRDFSTAHVMIGKDHNPVLFNFFGIIGGVIGEKIKGNDLMGWRALGSLRYMDFNIVNSETWKEDMDVYSFGIILTELIRKRINLEDRKQVSKLAMQCGTMFPVKSPNAKEIVEKLNEMRIVKRPPCRRRPPMGARERHCRWLACVL</sequence>
<dbReference type="SUPFAM" id="SSF56112">
    <property type="entry name" value="Protein kinase-like (PK-like)"/>
    <property type="match status" value="1"/>
</dbReference>
<dbReference type="PANTHER" id="PTHR45621">
    <property type="entry name" value="OS01G0588500 PROTEIN-RELATED"/>
    <property type="match status" value="1"/>
</dbReference>
<comment type="caution">
    <text evidence="4">The sequence shown here is derived from an EMBL/GenBank/DDBJ whole genome shotgun (WGS) entry which is preliminary data.</text>
</comment>
<evidence type="ECO:0000256" key="2">
    <source>
        <dbReference type="ARBA" id="ARBA00022475"/>
    </source>
</evidence>
<feature type="domain" description="Protein kinase" evidence="3">
    <location>
        <begin position="1"/>
        <end position="220"/>
    </location>
</feature>
<protein>
    <recommendedName>
        <fullName evidence="3">Protein kinase domain-containing protein</fullName>
    </recommendedName>
</protein>